<dbReference type="InterPro" id="IPR003593">
    <property type="entry name" value="AAA+_ATPase"/>
</dbReference>
<organism evidence="5 6">
    <name type="scientific">Candidatus Enterococcus ferrettii</name>
    <dbReference type="NCBI Taxonomy" id="2815324"/>
    <lineage>
        <taxon>Bacteria</taxon>
        <taxon>Bacillati</taxon>
        <taxon>Bacillota</taxon>
        <taxon>Bacilli</taxon>
        <taxon>Lactobacillales</taxon>
        <taxon>Enterococcaceae</taxon>
        <taxon>Enterococcus</taxon>
    </lineage>
</organism>
<dbReference type="Gene3D" id="2.40.50.100">
    <property type="match status" value="1"/>
</dbReference>
<dbReference type="InterPro" id="IPR047641">
    <property type="entry name" value="ABC_transpr_MalK/UgpC-like"/>
</dbReference>
<dbReference type="CDD" id="cd03301">
    <property type="entry name" value="ABC_MalK_N"/>
    <property type="match status" value="1"/>
</dbReference>
<evidence type="ECO:0000259" key="4">
    <source>
        <dbReference type="PROSITE" id="PS50893"/>
    </source>
</evidence>
<proteinExistence type="predicted"/>
<evidence type="ECO:0000256" key="2">
    <source>
        <dbReference type="ARBA" id="ARBA00022741"/>
    </source>
</evidence>
<dbReference type="InterPro" id="IPR027417">
    <property type="entry name" value="P-loop_NTPase"/>
</dbReference>
<dbReference type="InterPro" id="IPR017871">
    <property type="entry name" value="ABC_transporter-like_CS"/>
</dbReference>
<dbReference type="Gene3D" id="2.40.50.140">
    <property type="entry name" value="Nucleic acid-binding proteins"/>
    <property type="match status" value="1"/>
</dbReference>
<protein>
    <submittedName>
        <fullName evidence="5">Sugar ABC transporter ATP-binding protein</fullName>
    </submittedName>
</protein>
<keyword evidence="1" id="KW-0813">Transport</keyword>
<comment type="caution">
    <text evidence="5">The sequence shown here is derived from an EMBL/GenBank/DDBJ whole genome shotgun (WGS) entry which is preliminary data.</text>
</comment>
<dbReference type="Gene3D" id="3.40.50.300">
    <property type="entry name" value="P-loop containing nucleotide triphosphate hydrolases"/>
    <property type="match status" value="1"/>
</dbReference>
<keyword evidence="2" id="KW-0547">Nucleotide-binding</keyword>
<dbReference type="InterPro" id="IPR012340">
    <property type="entry name" value="NA-bd_OB-fold"/>
</dbReference>
<dbReference type="InterPro" id="IPR003439">
    <property type="entry name" value="ABC_transporter-like_ATP-bd"/>
</dbReference>
<sequence>MGTLSMQHIYKKYPNADNYTVTDFNLEIEEKEFIVFVGPSGCGKSTTLRMVAGLEDITEGELKIGEKVINNVAPKDRDIAMVFQNYALYPHMTVFDNMAFGLKLRKYPTDEIKKKVNEAADILGLTEYLKRKPAALSGGQRQRVALGRAIVRDAQVFLMDEPLSNLDAKLRVSMRAEIAKLHQRLGTTTIYVTHDQTEAMTMADRIVIMKDGLIQQIGSPKEVYDLPKNIFVASFIGSPAMNFFKVLLKDGYITNGQNFRLRVPEGENKVLVGKGYEGQELIFGIRPEDIRSEQIVLDSSIESTINATIVVSELLGAETLLYSKIGETEFVSKMNARDFHRPGETVRLAVDSTKGHFFDPKTEVRIPCNR</sequence>
<keyword evidence="6" id="KW-1185">Reference proteome</keyword>
<dbReference type="PANTHER" id="PTHR43875:SF1">
    <property type="entry name" value="OSMOPROTECTIVE COMPOUNDS UPTAKE ATP-BINDING PROTEIN GGTA"/>
    <property type="match status" value="1"/>
</dbReference>
<dbReference type="InterPro" id="IPR005116">
    <property type="entry name" value="Transp-assoc_OB_typ1"/>
</dbReference>
<dbReference type="PANTHER" id="PTHR43875">
    <property type="entry name" value="MALTODEXTRIN IMPORT ATP-BINDING PROTEIN MSMX"/>
    <property type="match status" value="1"/>
</dbReference>
<keyword evidence="3 5" id="KW-0067">ATP-binding</keyword>
<dbReference type="InterPro" id="IPR008995">
    <property type="entry name" value="Mo/tungstate-bd_C_term_dom"/>
</dbReference>
<evidence type="ECO:0000256" key="3">
    <source>
        <dbReference type="ARBA" id="ARBA00022840"/>
    </source>
</evidence>
<dbReference type="InterPro" id="IPR040582">
    <property type="entry name" value="OB_MalK-like"/>
</dbReference>
<evidence type="ECO:0000256" key="1">
    <source>
        <dbReference type="ARBA" id="ARBA00022448"/>
    </source>
</evidence>
<dbReference type="NCBIfam" id="NF008653">
    <property type="entry name" value="PRK11650.1"/>
    <property type="match status" value="1"/>
</dbReference>
<dbReference type="Pfam" id="PF00005">
    <property type="entry name" value="ABC_tran"/>
    <property type="match status" value="1"/>
</dbReference>
<evidence type="ECO:0000313" key="5">
    <source>
        <dbReference type="EMBL" id="MEO1772232.1"/>
    </source>
</evidence>
<dbReference type="RefSeq" id="WP_207701867.1">
    <property type="nucleotide sequence ID" value="NZ_JAFREL020000004.1"/>
</dbReference>
<evidence type="ECO:0000313" key="6">
    <source>
        <dbReference type="Proteomes" id="UP000664357"/>
    </source>
</evidence>
<dbReference type="SMART" id="SM00382">
    <property type="entry name" value="AAA"/>
    <property type="match status" value="1"/>
</dbReference>
<dbReference type="GO" id="GO:0005524">
    <property type="term" value="F:ATP binding"/>
    <property type="evidence" value="ECO:0007669"/>
    <property type="project" value="UniProtKB-KW"/>
</dbReference>
<dbReference type="EMBL" id="JAFREL020000004">
    <property type="protein sequence ID" value="MEO1772232.1"/>
    <property type="molecule type" value="Genomic_DNA"/>
</dbReference>
<reference evidence="5 6" key="2">
    <citation type="submission" date="2024-02" db="EMBL/GenBank/DDBJ databases">
        <title>The Genome Sequence of Enterococcus sp. DIV0159.</title>
        <authorList>
            <person name="Earl A."/>
            <person name="Manson A."/>
            <person name="Gilmore M."/>
            <person name="Sanders J."/>
            <person name="Shea T."/>
            <person name="Howe W."/>
            <person name="Livny J."/>
            <person name="Cuomo C."/>
            <person name="Neafsey D."/>
            <person name="Birren B."/>
        </authorList>
    </citation>
    <scope>NUCLEOTIDE SEQUENCE [LARGE SCALE GENOMIC DNA]</scope>
    <source>
        <strain evidence="5 6">665A</strain>
    </source>
</reference>
<name>A0ABV0EU98_9ENTE</name>
<dbReference type="PROSITE" id="PS50893">
    <property type="entry name" value="ABC_TRANSPORTER_2"/>
    <property type="match status" value="1"/>
</dbReference>
<dbReference type="SUPFAM" id="SSF50331">
    <property type="entry name" value="MOP-like"/>
    <property type="match status" value="1"/>
</dbReference>
<dbReference type="Proteomes" id="UP000664357">
    <property type="component" value="Unassembled WGS sequence"/>
</dbReference>
<accession>A0ABV0EU98</accession>
<dbReference type="InterPro" id="IPR015855">
    <property type="entry name" value="ABC_transpr_MalK-like"/>
</dbReference>
<dbReference type="SUPFAM" id="SSF52540">
    <property type="entry name" value="P-loop containing nucleoside triphosphate hydrolases"/>
    <property type="match status" value="1"/>
</dbReference>
<gene>
    <name evidence="5" type="ORF">JZO67_004214</name>
</gene>
<dbReference type="Pfam" id="PF03459">
    <property type="entry name" value="TOBE"/>
    <property type="match status" value="1"/>
</dbReference>
<dbReference type="Pfam" id="PF17912">
    <property type="entry name" value="OB_MalK"/>
    <property type="match status" value="1"/>
</dbReference>
<feature type="domain" description="ABC transporter" evidence="4">
    <location>
        <begin position="4"/>
        <end position="236"/>
    </location>
</feature>
<reference evidence="5 6" key="1">
    <citation type="submission" date="2021-03" db="EMBL/GenBank/DDBJ databases">
        <authorList>
            <person name="Gilmore M.S."/>
            <person name="Schwartzman J."/>
            <person name="Van Tyne D."/>
            <person name="Martin M."/>
            <person name="Earl A.M."/>
            <person name="Manson A.L."/>
            <person name="Straub T."/>
            <person name="Salamzade R."/>
            <person name="Saavedra J."/>
            <person name="Lebreton F."/>
            <person name="Prichula J."/>
            <person name="Schaufler K."/>
            <person name="Gaca A."/>
            <person name="Sgardioli B."/>
            <person name="Wagenaar J."/>
            <person name="Strong T."/>
        </authorList>
    </citation>
    <scope>NUCLEOTIDE SEQUENCE [LARGE SCALE GENOMIC DNA]</scope>
    <source>
        <strain evidence="5 6">665A</strain>
    </source>
</reference>
<dbReference type="PROSITE" id="PS00211">
    <property type="entry name" value="ABC_TRANSPORTER_1"/>
    <property type="match status" value="1"/>
</dbReference>